<keyword evidence="3" id="KW-1185">Reference proteome</keyword>
<gene>
    <name evidence="2" type="ORF">NE663_00735</name>
</gene>
<dbReference type="Pfam" id="PF13302">
    <property type="entry name" value="Acetyltransf_3"/>
    <property type="match status" value="1"/>
</dbReference>
<evidence type="ECO:0000313" key="2">
    <source>
        <dbReference type="EMBL" id="MCQ5120782.1"/>
    </source>
</evidence>
<feature type="domain" description="N-acetyltransferase" evidence="1">
    <location>
        <begin position="2"/>
        <end position="172"/>
    </location>
</feature>
<accession>A0ABT1SHT8</accession>
<comment type="caution">
    <text evidence="2">The sequence shown here is derived from an EMBL/GenBank/DDBJ whole genome shotgun (WGS) entry which is preliminary data.</text>
</comment>
<reference evidence="2 3" key="1">
    <citation type="submission" date="2022-06" db="EMBL/GenBank/DDBJ databases">
        <title>Isolation of gut microbiota from human fecal samples.</title>
        <authorList>
            <person name="Pamer E.G."/>
            <person name="Barat B."/>
            <person name="Waligurski E."/>
            <person name="Medina S."/>
            <person name="Paddock L."/>
            <person name="Mostad J."/>
        </authorList>
    </citation>
    <scope>NUCLEOTIDE SEQUENCE [LARGE SCALE GENOMIC DNA]</scope>
    <source>
        <strain evidence="2 3">DFI.6.1</strain>
    </source>
</reference>
<protein>
    <submittedName>
        <fullName evidence="2">GNAT family N-acetyltransferase</fullName>
    </submittedName>
</protein>
<organism evidence="2 3">
    <name type="scientific">Massilicoli timonensis</name>
    <dbReference type="NCBI Taxonomy" id="2015901"/>
    <lineage>
        <taxon>Bacteria</taxon>
        <taxon>Bacillati</taxon>
        <taxon>Bacillota</taxon>
        <taxon>Erysipelotrichia</taxon>
        <taxon>Erysipelotrichales</taxon>
        <taxon>Erysipelotrichaceae</taxon>
        <taxon>Massilicoli</taxon>
    </lineage>
</organism>
<dbReference type="RefSeq" id="WP_178200135.1">
    <property type="nucleotide sequence ID" value="NZ_CALVCM010000010.1"/>
</dbReference>
<dbReference type="InterPro" id="IPR000182">
    <property type="entry name" value="GNAT_dom"/>
</dbReference>
<dbReference type="SUPFAM" id="SSF55729">
    <property type="entry name" value="Acyl-CoA N-acyltransferases (Nat)"/>
    <property type="match status" value="1"/>
</dbReference>
<proteinExistence type="predicted"/>
<dbReference type="PANTHER" id="PTHR43415">
    <property type="entry name" value="SPERMIDINE N(1)-ACETYLTRANSFERASE"/>
    <property type="match status" value="1"/>
</dbReference>
<evidence type="ECO:0000259" key="1">
    <source>
        <dbReference type="PROSITE" id="PS51186"/>
    </source>
</evidence>
<dbReference type="Gene3D" id="3.40.630.30">
    <property type="match status" value="1"/>
</dbReference>
<dbReference type="PANTHER" id="PTHR43415:SF4">
    <property type="entry name" value="N-ACETYLTRANSFERASE DOMAIN-CONTAINING PROTEIN"/>
    <property type="match status" value="1"/>
</dbReference>
<dbReference type="EMBL" id="JANGCH010000001">
    <property type="protein sequence ID" value="MCQ5120782.1"/>
    <property type="molecule type" value="Genomic_DNA"/>
</dbReference>
<evidence type="ECO:0000313" key="3">
    <source>
        <dbReference type="Proteomes" id="UP001524435"/>
    </source>
</evidence>
<name>A0ABT1SHT8_9FIRM</name>
<dbReference type="InterPro" id="IPR016181">
    <property type="entry name" value="Acyl_CoA_acyltransferase"/>
</dbReference>
<dbReference type="CDD" id="cd04301">
    <property type="entry name" value="NAT_SF"/>
    <property type="match status" value="1"/>
</dbReference>
<sequence>MLLLREMKQTDIEDYVRWFTTETKWGSTDAPWEPFTGTVQEERENWTNYYEQMQKRSANTLCCRFEIEVDGVHVGWISTYRDMEWFTAPESGLAIGISIAQDGYRGKGYGRLALCKAIDYYRAKGLTCLYTQTWSGNEAMIALANKLGFKEIARKKEHREVAGKRYDALTFVLCL</sequence>
<dbReference type="PROSITE" id="PS51186">
    <property type="entry name" value="GNAT"/>
    <property type="match status" value="1"/>
</dbReference>
<dbReference type="Proteomes" id="UP001524435">
    <property type="component" value="Unassembled WGS sequence"/>
</dbReference>